<evidence type="ECO:0000259" key="2">
    <source>
        <dbReference type="Pfam" id="PF00391"/>
    </source>
</evidence>
<dbReference type="Pfam" id="PF00391">
    <property type="entry name" value="PEP-utilizers"/>
    <property type="match status" value="1"/>
</dbReference>
<name>A0A4D4J6N6_9PSEU</name>
<dbReference type="InterPro" id="IPR002192">
    <property type="entry name" value="PPDK_AMP/ATP-bd"/>
</dbReference>
<feature type="region of interest" description="Disordered" evidence="1">
    <location>
        <begin position="746"/>
        <end position="767"/>
    </location>
</feature>
<dbReference type="InterPro" id="IPR036637">
    <property type="entry name" value="Phosphohistidine_dom_sf"/>
</dbReference>
<dbReference type="InterPro" id="IPR008279">
    <property type="entry name" value="PEP-util_enz_mobile_dom"/>
</dbReference>
<dbReference type="Pfam" id="PF01326">
    <property type="entry name" value="PPDK_N"/>
    <property type="match status" value="1"/>
</dbReference>
<feature type="domain" description="Pyruvate phosphate dikinase AMP/ATP-binding" evidence="3">
    <location>
        <begin position="23"/>
        <end position="319"/>
    </location>
</feature>
<dbReference type="OrthoDB" id="9765468at2"/>
<dbReference type="InterPro" id="IPR013815">
    <property type="entry name" value="ATP_grasp_subdomain_1"/>
</dbReference>
<dbReference type="SUPFAM" id="SSF52009">
    <property type="entry name" value="Phosphohistidine domain"/>
    <property type="match status" value="1"/>
</dbReference>
<evidence type="ECO:0000256" key="1">
    <source>
        <dbReference type="SAM" id="MobiDB-lite"/>
    </source>
</evidence>
<dbReference type="NCBIfam" id="NF004881">
    <property type="entry name" value="PRK06241.2-2"/>
    <property type="match status" value="1"/>
</dbReference>
<organism evidence="4 5">
    <name type="scientific">Gandjariella thermophila</name>
    <dbReference type="NCBI Taxonomy" id="1931992"/>
    <lineage>
        <taxon>Bacteria</taxon>
        <taxon>Bacillati</taxon>
        <taxon>Actinomycetota</taxon>
        <taxon>Actinomycetes</taxon>
        <taxon>Pseudonocardiales</taxon>
        <taxon>Pseudonocardiaceae</taxon>
        <taxon>Gandjariella</taxon>
    </lineage>
</organism>
<sequence>MTRATEADVLTARSEPGPVARFAGGKGHNLYRLTRAGLAVPPWAAVGTDVFAAFRSATGLGERIARAVAELSLDTADEVAARIAESFAATELDPTSVAAIEQAHRHLGDRPLAVRSSAGDEDSAQHSFAGQHASYLNVVGLAEVLEKVKLCWTSAYSARSLTYRLMHDLPTNPVDMAVVLQAMVPAEVSGVLFTANPLTGRTDEALISSVYGLGEGLVSGAADADTVTVDRASGTVKDTVVGQKTERMDVHPAGSGCVTADVDPAQRDRLSLSAGQLDTLRGAAARIEALFGGPQDVEWAFADGRLWVLQSRPITNIAPDPDAEIRLWDNSNIVESFGAVTAPLTFSFARHSYHRVYRDYCALLGVPRAQLDRMDSWLANMLGYFDGRVYYNVLNWYKVIRLLPAYRLNARILAAATGVREPSAELAAGTHPLECRWPAQEAIVRLRVAVRFGWAALTVHRLVERFLRDFHAVYARYDAVDYTELRPEQVYRHYLEVERALLSRWGGTAVLDHVICLSYGVLHLLTNRWLPDMPEWVRWQVVKVGEDDVESTQPARRLAEIARTVHADPDLGPVVRELPAEGLQRWLTEATGEPAAWLRRELDRYLDDFGYRNANELKLEEPDLRDDPVQLFGMLKDAVNENTARPSTTDGGESYLDDHLGGWRRAVYDRVRRRVRDALRERERVRFARTRAFGIARRMFRAIGEGLHRAGALADPTDVFFLRLEELRDAFAGTIAHRELRPLAGLRRRQRDKQRMRPAPPPRFTTRGSVYWGELRPDVPADPAGDGGTRLRGTPCSPGVVTGEARVVDNPREVGSKIVVTYRTDPGWVGVLPSAAALVIERGSPLSHVAIVARELGVPTVVQIPDLTTRVRTGMTLTVDGGQGTVEITEAAPDE</sequence>
<keyword evidence="4" id="KW-0670">Pyruvate</keyword>
<dbReference type="AlphaFoldDB" id="A0A4D4J6N6"/>
<protein>
    <submittedName>
        <fullName evidence="4">Phosphoenolpyruvate synthase</fullName>
    </submittedName>
</protein>
<dbReference type="EMBL" id="BJFL01000004">
    <property type="protein sequence ID" value="GDY29627.1"/>
    <property type="molecule type" value="Genomic_DNA"/>
</dbReference>
<proteinExistence type="predicted"/>
<dbReference type="GO" id="GO:0005524">
    <property type="term" value="F:ATP binding"/>
    <property type="evidence" value="ECO:0007669"/>
    <property type="project" value="InterPro"/>
</dbReference>
<evidence type="ECO:0000259" key="3">
    <source>
        <dbReference type="Pfam" id="PF01326"/>
    </source>
</evidence>
<comment type="caution">
    <text evidence="4">The sequence shown here is derived from an EMBL/GenBank/DDBJ whole genome shotgun (WGS) entry which is preliminary data.</text>
</comment>
<dbReference type="Proteomes" id="UP000298860">
    <property type="component" value="Unassembled WGS sequence"/>
</dbReference>
<dbReference type="Gene3D" id="3.30.470.20">
    <property type="entry name" value="ATP-grasp fold, B domain"/>
    <property type="match status" value="1"/>
</dbReference>
<gene>
    <name evidence="4" type="ORF">GTS_12600</name>
</gene>
<dbReference type="PANTHER" id="PTHR43615">
    <property type="entry name" value="PHOSPHOENOLPYRUVATE SYNTHASE-RELATED"/>
    <property type="match status" value="1"/>
</dbReference>
<keyword evidence="5" id="KW-1185">Reference proteome</keyword>
<feature type="compositionally biased region" description="Basic residues" evidence="1">
    <location>
        <begin position="746"/>
        <end position="756"/>
    </location>
</feature>
<dbReference type="SUPFAM" id="SSF56059">
    <property type="entry name" value="Glutathione synthetase ATP-binding domain-like"/>
    <property type="match status" value="1"/>
</dbReference>
<dbReference type="Gene3D" id="3.30.1490.20">
    <property type="entry name" value="ATP-grasp fold, A domain"/>
    <property type="match status" value="1"/>
</dbReference>
<feature type="domain" description="PEP-utilising enzyme mobile" evidence="2">
    <location>
        <begin position="817"/>
        <end position="884"/>
    </location>
</feature>
<dbReference type="Gene3D" id="3.50.30.10">
    <property type="entry name" value="Phosphohistidine domain"/>
    <property type="match status" value="1"/>
</dbReference>
<dbReference type="InterPro" id="IPR051549">
    <property type="entry name" value="PEP_Utilizing_Enz"/>
</dbReference>
<reference evidence="5" key="1">
    <citation type="submission" date="2019-04" db="EMBL/GenBank/DDBJ databases">
        <title>Draft genome sequence of Pseudonocardiaceae bacterium SL3-2-4.</title>
        <authorList>
            <person name="Ningsih F."/>
            <person name="Yokota A."/>
            <person name="Sakai Y."/>
            <person name="Nanatani K."/>
            <person name="Yabe S."/>
            <person name="Oetari A."/>
            <person name="Sjamsuridzal W."/>
        </authorList>
    </citation>
    <scope>NUCLEOTIDE SEQUENCE [LARGE SCALE GENOMIC DNA]</scope>
    <source>
        <strain evidence="5">SL3-2-4</strain>
    </source>
</reference>
<accession>A0A4D4J6N6</accession>
<dbReference type="GO" id="GO:0016301">
    <property type="term" value="F:kinase activity"/>
    <property type="evidence" value="ECO:0007669"/>
    <property type="project" value="InterPro"/>
</dbReference>
<evidence type="ECO:0000313" key="5">
    <source>
        <dbReference type="Proteomes" id="UP000298860"/>
    </source>
</evidence>
<dbReference type="PANTHER" id="PTHR43615:SF1">
    <property type="entry name" value="PPDK_N DOMAIN-CONTAINING PROTEIN"/>
    <property type="match status" value="1"/>
</dbReference>
<evidence type="ECO:0000313" key="4">
    <source>
        <dbReference type="EMBL" id="GDY29627.1"/>
    </source>
</evidence>